<dbReference type="Pfam" id="PF01925">
    <property type="entry name" value="TauE"/>
    <property type="match status" value="1"/>
</dbReference>
<comment type="similarity">
    <text evidence="2 8">Belongs to the 4-toluene sulfonate uptake permease (TSUP) (TC 2.A.102) family.</text>
</comment>
<dbReference type="RefSeq" id="WP_128220821.1">
    <property type="nucleotide sequence ID" value="NZ_CP034929.1"/>
</dbReference>
<dbReference type="InterPro" id="IPR002781">
    <property type="entry name" value="TM_pro_TauE-like"/>
</dbReference>
<feature type="transmembrane region" description="Helical" evidence="8">
    <location>
        <begin position="234"/>
        <end position="253"/>
    </location>
</feature>
<dbReference type="PANTHER" id="PTHR30269">
    <property type="entry name" value="TRANSMEMBRANE PROTEIN YFCA"/>
    <property type="match status" value="1"/>
</dbReference>
<evidence type="ECO:0000256" key="8">
    <source>
        <dbReference type="RuleBase" id="RU363041"/>
    </source>
</evidence>
<name>A0ABW1QXA1_9ACTN</name>
<keyword evidence="6 8" id="KW-1133">Transmembrane helix</keyword>
<dbReference type="Proteomes" id="UP001596098">
    <property type="component" value="Unassembled WGS sequence"/>
</dbReference>
<feature type="transmembrane region" description="Helical" evidence="8">
    <location>
        <begin position="75"/>
        <end position="96"/>
    </location>
</feature>
<gene>
    <name evidence="9" type="ORF">ACFPWU_02380</name>
</gene>
<evidence type="ECO:0000256" key="3">
    <source>
        <dbReference type="ARBA" id="ARBA00022448"/>
    </source>
</evidence>
<feature type="transmembrane region" description="Helical" evidence="8">
    <location>
        <begin position="183"/>
        <end position="202"/>
    </location>
</feature>
<keyword evidence="10" id="KW-1185">Reference proteome</keyword>
<feature type="transmembrane region" description="Helical" evidence="8">
    <location>
        <begin position="207"/>
        <end position="228"/>
    </location>
</feature>
<evidence type="ECO:0000313" key="10">
    <source>
        <dbReference type="Proteomes" id="UP001596098"/>
    </source>
</evidence>
<evidence type="ECO:0000256" key="7">
    <source>
        <dbReference type="ARBA" id="ARBA00023136"/>
    </source>
</evidence>
<evidence type="ECO:0000256" key="2">
    <source>
        <dbReference type="ARBA" id="ARBA00009142"/>
    </source>
</evidence>
<comment type="subcellular location">
    <subcellularLocation>
        <location evidence="1 8">Cell membrane</location>
        <topology evidence="1 8">Multi-pass membrane protein</topology>
    </subcellularLocation>
</comment>
<evidence type="ECO:0000313" key="9">
    <source>
        <dbReference type="EMBL" id="MFC6152510.1"/>
    </source>
</evidence>
<reference evidence="10" key="1">
    <citation type="journal article" date="2019" name="Int. J. Syst. Evol. Microbiol.">
        <title>The Global Catalogue of Microorganisms (GCM) 10K type strain sequencing project: providing services to taxonomists for standard genome sequencing and annotation.</title>
        <authorList>
            <consortium name="The Broad Institute Genomics Platform"/>
            <consortium name="The Broad Institute Genome Sequencing Center for Infectious Disease"/>
            <person name="Wu L."/>
            <person name="Ma J."/>
        </authorList>
    </citation>
    <scope>NUCLEOTIDE SEQUENCE [LARGE SCALE GENOMIC DNA]</scope>
    <source>
        <strain evidence="10">DFY28</strain>
    </source>
</reference>
<keyword evidence="7 8" id="KW-0472">Membrane</keyword>
<dbReference type="InterPro" id="IPR052017">
    <property type="entry name" value="TSUP"/>
</dbReference>
<evidence type="ECO:0000256" key="4">
    <source>
        <dbReference type="ARBA" id="ARBA00022475"/>
    </source>
</evidence>
<feature type="transmembrane region" description="Helical" evidence="8">
    <location>
        <begin position="142"/>
        <end position="171"/>
    </location>
</feature>
<sequence>MSVFEMVAVLLAGTAAGTINTIVGSGTLVTFPTLLAIGVPPVVANVSNTIGLVPGSVSGAWGYRRELAGQRSRVLRLASASVIGGLIGAGLLLVLPEDAFEAIVPALILLGITLVVCGKRISRWVAARHADTGGMPFHGAWWVWPAILAAGIYGGYFGAAQGVILMAVLGIGFDEALQRLNGIKNILGAVVNGVSGLVFVFVADVDWLIVALIGIGAVIGGQIGAGVGRRLPDAWLRGAIVVVGVSALLYFLFGR</sequence>
<evidence type="ECO:0000256" key="6">
    <source>
        <dbReference type="ARBA" id="ARBA00022989"/>
    </source>
</evidence>
<keyword evidence="4 8" id="KW-1003">Cell membrane</keyword>
<keyword evidence="5 8" id="KW-0812">Transmembrane</keyword>
<feature type="transmembrane region" description="Helical" evidence="8">
    <location>
        <begin position="102"/>
        <end position="121"/>
    </location>
</feature>
<proteinExistence type="inferred from homology"/>
<comment type="caution">
    <text evidence="9">The sequence shown here is derived from an EMBL/GenBank/DDBJ whole genome shotgun (WGS) entry which is preliminary data.</text>
</comment>
<accession>A0ABW1QXA1</accession>
<evidence type="ECO:0000256" key="5">
    <source>
        <dbReference type="ARBA" id="ARBA00022692"/>
    </source>
</evidence>
<dbReference type="PANTHER" id="PTHR30269:SF0">
    <property type="entry name" value="MEMBRANE TRANSPORTER PROTEIN YFCA-RELATED"/>
    <property type="match status" value="1"/>
</dbReference>
<evidence type="ECO:0000256" key="1">
    <source>
        <dbReference type="ARBA" id="ARBA00004651"/>
    </source>
</evidence>
<protein>
    <recommendedName>
        <fullName evidence="8">Probable membrane transporter protein</fullName>
    </recommendedName>
</protein>
<organism evidence="9 10">
    <name type="scientific">Nocardioides yefusunii</name>
    <dbReference type="NCBI Taxonomy" id="2500546"/>
    <lineage>
        <taxon>Bacteria</taxon>
        <taxon>Bacillati</taxon>
        <taxon>Actinomycetota</taxon>
        <taxon>Actinomycetes</taxon>
        <taxon>Propionibacteriales</taxon>
        <taxon>Nocardioidaceae</taxon>
        <taxon>Nocardioides</taxon>
    </lineage>
</organism>
<dbReference type="EMBL" id="JBHSQI010000001">
    <property type="protein sequence ID" value="MFC6152510.1"/>
    <property type="molecule type" value="Genomic_DNA"/>
</dbReference>
<keyword evidence="3" id="KW-0813">Transport</keyword>
<feature type="transmembrane region" description="Helical" evidence="8">
    <location>
        <begin position="46"/>
        <end position="63"/>
    </location>
</feature>